<dbReference type="InterPro" id="IPR003329">
    <property type="entry name" value="Cytidylyl_trans"/>
</dbReference>
<dbReference type="PANTHER" id="PTHR42866">
    <property type="entry name" value="3-DEOXY-MANNO-OCTULOSONATE CYTIDYLYLTRANSFERASE"/>
    <property type="match status" value="1"/>
</dbReference>
<organism evidence="2">
    <name type="scientific">marine sediment metagenome</name>
    <dbReference type="NCBI Taxonomy" id="412755"/>
    <lineage>
        <taxon>unclassified sequences</taxon>
        <taxon>metagenomes</taxon>
        <taxon>ecological metagenomes</taxon>
    </lineage>
</organism>
<protein>
    <recommendedName>
        <fullName evidence="3">Acylneuraminate cytidylyltransferase</fullName>
    </recommendedName>
</protein>
<accession>A0A0F9TNM3</accession>
<gene>
    <name evidence="2" type="ORF">LCGC14_0630100</name>
</gene>
<reference evidence="2" key="1">
    <citation type="journal article" date="2015" name="Nature">
        <title>Complex archaea that bridge the gap between prokaryotes and eukaryotes.</title>
        <authorList>
            <person name="Spang A."/>
            <person name="Saw J.H."/>
            <person name="Jorgensen S.L."/>
            <person name="Zaremba-Niedzwiedzka K."/>
            <person name="Martijn J."/>
            <person name="Lind A.E."/>
            <person name="van Eijk R."/>
            <person name="Schleper C."/>
            <person name="Guy L."/>
            <person name="Ettema T.J."/>
        </authorList>
    </citation>
    <scope>NUCLEOTIDE SEQUENCE</scope>
</reference>
<dbReference type="AlphaFoldDB" id="A0A0F9TNM3"/>
<dbReference type="InterPro" id="IPR029044">
    <property type="entry name" value="Nucleotide-diphossugar_trans"/>
</dbReference>
<dbReference type="SUPFAM" id="SSF53448">
    <property type="entry name" value="Nucleotide-diphospho-sugar transferases"/>
    <property type="match status" value="1"/>
</dbReference>
<evidence type="ECO:0000256" key="1">
    <source>
        <dbReference type="SAM" id="MobiDB-lite"/>
    </source>
</evidence>
<evidence type="ECO:0000313" key="2">
    <source>
        <dbReference type="EMBL" id="KKN50701.1"/>
    </source>
</evidence>
<sequence>MKTIACIIARTNSRRLPKKVLKKIRNQQMIELLIERIKKTKNLDEIYLCTSVDSEDKILVDIANKNKIKSYQGSRESVIDRMLDVANIEKADNVVRITGDNLFTDFFYLDEMINEHNKNEFDYTRTEFLSIGVTAEVMRVTALKDCYNNIDPYKSEYLFLYMFNPEKYKCGVLIPPKNQQNEFSSLTIDTPEDWGKTSTGWAEDPEPGAKKASKFTKKEVPVGQTILEQEQLRHKLKQIHQSPCMVAFIH</sequence>
<evidence type="ECO:0008006" key="3">
    <source>
        <dbReference type="Google" id="ProtNLM"/>
    </source>
</evidence>
<dbReference type="Pfam" id="PF02348">
    <property type="entry name" value="CTP_transf_3"/>
    <property type="match status" value="1"/>
</dbReference>
<dbReference type="PANTHER" id="PTHR42866:SF1">
    <property type="entry name" value="SPORE COAT POLYSACCHARIDE BIOSYNTHESIS PROTEIN SPSF"/>
    <property type="match status" value="1"/>
</dbReference>
<dbReference type="GO" id="GO:0005829">
    <property type="term" value="C:cytosol"/>
    <property type="evidence" value="ECO:0007669"/>
    <property type="project" value="TreeGrafter"/>
</dbReference>
<feature type="region of interest" description="Disordered" evidence="1">
    <location>
        <begin position="197"/>
        <end position="217"/>
    </location>
</feature>
<name>A0A0F9TNM3_9ZZZZ</name>
<proteinExistence type="predicted"/>
<dbReference type="Gene3D" id="3.90.550.10">
    <property type="entry name" value="Spore Coat Polysaccharide Biosynthesis Protein SpsA, Chain A"/>
    <property type="match status" value="1"/>
</dbReference>
<comment type="caution">
    <text evidence="2">The sequence shown here is derived from an EMBL/GenBank/DDBJ whole genome shotgun (WGS) entry which is preliminary data.</text>
</comment>
<dbReference type="EMBL" id="LAZR01001099">
    <property type="protein sequence ID" value="KKN50701.1"/>
    <property type="molecule type" value="Genomic_DNA"/>
</dbReference>